<dbReference type="SMART" id="SM00195">
    <property type="entry name" value="DSPc"/>
    <property type="match status" value="1"/>
</dbReference>
<dbReference type="CDD" id="cd14498">
    <property type="entry name" value="DSP"/>
    <property type="match status" value="1"/>
</dbReference>
<dbReference type="GO" id="GO:0004722">
    <property type="term" value="F:protein serine/threonine phosphatase activity"/>
    <property type="evidence" value="ECO:0007669"/>
    <property type="project" value="UniProtKB-EC"/>
</dbReference>
<dbReference type="KEGG" id="crg:105325229"/>
<dbReference type="OMA" id="XNASDIS"/>
<keyword evidence="3" id="KW-0378">Hydrolase</keyword>
<name>K1R103_MAGGI</name>
<dbReference type="FunFam" id="3.90.190.10:FF:000004">
    <property type="entry name" value="Protein phosphatase Slingshot homolog 2"/>
    <property type="match status" value="1"/>
</dbReference>
<evidence type="ECO:0000259" key="6">
    <source>
        <dbReference type="PROSITE" id="PS50054"/>
    </source>
</evidence>
<dbReference type="PANTHER" id="PTHR46377:SF5">
    <property type="entry name" value="DUAL SPECIFICITY PHOSPHATASE"/>
    <property type="match status" value="1"/>
</dbReference>
<dbReference type="EnsemblMetazoa" id="G24849.2">
    <property type="protein sequence ID" value="G24849.2:cds"/>
    <property type="gene ID" value="G24849"/>
</dbReference>
<dbReference type="HOGENOM" id="CLU_027074_11_5_1"/>
<dbReference type="PROSITE" id="PS50056">
    <property type="entry name" value="TYR_PHOSPHATASE_2"/>
    <property type="match status" value="1"/>
</dbReference>
<keyword evidence="10" id="KW-1185">Reference proteome</keyword>
<evidence type="ECO:0000256" key="3">
    <source>
        <dbReference type="ARBA" id="ARBA00022801"/>
    </source>
</evidence>
<dbReference type="InterPro" id="IPR000340">
    <property type="entry name" value="Dual-sp_phosphatase_cat-dom"/>
</dbReference>
<dbReference type="GO" id="GO:0008579">
    <property type="term" value="F:JUN kinase phosphatase activity"/>
    <property type="evidence" value="ECO:0007669"/>
    <property type="project" value="TreeGrafter"/>
</dbReference>
<dbReference type="AlphaFoldDB" id="K1R103"/>
<dbReference type="OrthoDB" id="2017893at2759"/>
<evidence type="ECO:0000313" key="8">
    <source>
        <dbReference type="EMBL" id="EKC37099.1"/>
    </source>
</evidence>
<sequence>MANSSKPQMMMQTRYDKYQRMDVDEILPGLYLSGCNPAENKQVLESFRITHIVNMASYFDNQFPDSITYHQIKVEDLEDSNLLQYFEKTFKFIDDARGKDGRVLVHCNAGISRAGTMVTGYLMRTKGLTMTQAMSFAQSKRRMNPIDPNEGFMKQLKKYEEMLKAAKVIKQQ</sequence>
<evidence type="ECO:0000313" key="9">
    <source>
        <dbReference type="EnsemblMetazoa" id="G24849.1:cds"/>
    </source>
</evidence>
<evidence type="ECO:0000256" key="1">
    <source>
        <dbReference type="ARBA" id="ARBA00009580"/>
    </source>
</evidence>
<dbReference type="EMBL" id="JH823235">
    <property type="protein sequence ID" value="EKC37099.1"/>
    <property type="molecule type" value="Genomic_DNA"/>
</dbReference>
<gene>
    <name evidence="8" type="ORF">CGI_10028326</name>
</gene>
<keyword evidence="4" id="KW-0904">Protein phosphatase</keyword>
<dbReference type="EnsemblMetazoa" id="G24849.1">
    <property type="protein sequence ID" value="G24849.1:cds"/>
    <property type="gene ID" value="G24849"/>
</dbReference>
<dbReference type="InterPro" id="IPR029021">
    <property type="entry name" value="Prot-tyrosine_phosphatase-like"/>
</dbReference>
<feature type="domain" description="Tyrosine specific protein phosphatases" evidence="7">
    <location>
        <begin position="80"/>
        <end position="141"/>
    </location>
</feature>
<dbReference type="EnsemblMetazoa" id="G24849.3">
    <property type="protein sequence ID" value="G24849.3:cds"/>
    <property type="gene ID" value="G24849"/>
</dbReference>
<evidence type="ECO:0000256" key="5">
    <source>
        <dbReference type="ARBA" id="ARBA00048336"/>
    </source>
</evidence>
<evidence type="ECO:0000256" key="4">
    <source>
        <dbReference type="ARBA" id="ARBA00022912"/>
    </source>
</evidence>
<evidence type="ECO:0000313" key="10">
    <source>
        <dbReference type="Proteomes" id="UP000005408"/>
    </source>
</evidence>
<dbReference type="PRINTS" id="PR01908">
    <property type="entry name" value="ADSPHPHTASE"/>
</dbReference>
<dbReference type="EC" id="3.1.3.16" evidence="2"/>
<reference evidence="9" key="2">
    <citation type="submission" date="2022-08" db="UniProtKB">
        <authorList>
            <consortium name="EnsemblMetazoa"/>
        </authorList>
    </citation>
    <scope>IDENTIFICATION</scope>
    <source>
        <strain evidence="9">05x7-T-G4-1.051#20</strain>
    </source>
</reference>
<reference evidence="8" key="1">
    <citation type="journal article" date="2012" name="Nature">
        <title>The oyster genome reveals stress adaptation and complexity of shell formation.</title>
        <authorList>
            <person name="Zhang G."/>
            <person name="Fang X."/>
            <person name="Guo X."/>
            <person name="Li L."/>
            <person name="Luo R."/>
            <person name="Xu F."/>
            <person name="Yang P."/>
            <person name="Zhang L."/>
            <person name="Wang X."/>
            <person name="Qi H."/>
            <person name="Xiong Z."/>
            <person name="Que H."/>
            <person name="Xie Y."/>
            <person name="Holland P.W."/>
            <person name="Paps J."/>
            <person name="Zhu Y."/>
            <person name="Wu F."/>
            <person name="Chen Y."/>
            <person name="Wang J."/>
            <person name="Peng C."/>
            <person name="Meng J."/>
            <person name="Yang L."/>
            <person name="Liu J."/>
            <person name="Wen B."/>
            <person name="Zhang N."/>
            <person name="Huang Z."/>
            <person name="Zhu Q."/>
            <person name="Feng Y."/>
            <person name="Mount A."/>
            <person name="Hedgecock D."/>
            <person name="Xu Z."/>
            <person name="Liu Y."/>
            <person name="Domazet-Loso T."/>
            <person name="Du Y."/>
            <person name="Sun X."/>
            <person name="Zhang S."/>
            <person name="Liu B."/>
            <person name="Cheng P."/>
            <person name="Jiang X."/>
            <person name="Li J."/>
            <person name="Fan D."/>
            <person name="Wang W."/>
            <person name="Fu W."/>
            <person name="Wang T."/>
            <person name="Wang B."/>
            <person name="Zhang J."/>
            <person name="Peng Z."/>
            <person name="Li Y."/>
            <person name="Li N."/>
            <person name="Wang J."/>
            <person name="Chen M."/>
            <person name="He Y."/>
            <person name="Tan F."/>
            <person name="Song X."/>
            <person name="Zheng Q."/>
            <person name="Huang R."/>
            <person name="Yang H."/>
            <person name="Du X."/>
            <person name="Chen L."/>
            <person name="Yang M."/>
            <person name="Gaffney P.M."/>
            <person name="Wang S."/>
            <person name="Luo L."/>
            <person name="She Z."/>
            <person name="Ming Y."/>
            <person name="Huang W."/>
            <person name="Zhang S."/>
            <person name="Huang B."/>
            <person name="Zhang Y."/>
            <person name="Qu T."/>
            <person name="Ni P."/>
            <person name="Miao G."/>
            <person name="Wang J."/>
            <person name="Wang Q."/>
            <person name="Steinberg C.E."/>
            <person name="Wang H."/>
            <person name="Li N."/>
            <person name="Qian L."/>
            <person name="Zhang G."/>
            <person name="Li Y."/>
            <person name="Yang H."/>
            <person name="Liu X."/>
            <person name="Wang J."/>
            <person name="Yin Y."/>
            <person name="Wang J."/>
        </authorList>
    </citation>
    <scope>NUCLEOTIDE SEQUENCE [LARGE SCALE GENOMIC DNA]</scope>
    <source>
        <strain evidence="8">05x7-T-G4-1.051#20</strain>
    </source>
</reference>
<dbReference type="InterPro" id="IPR020422">
    <property type="entry name" value="TYR_PHOSPHATASE_DUAL_dom"/>
</dbReference>
<dbReference type="SUPFAM" id="SSF52799">
    <property type="entry name" value="(Phosphotyrosine protein) phosphatases II"/>
    <property type="match status" value="1"/>
</dbReference>
<feature type="domain" description="Tyrosine-protein phosphatase" evidence="6">
    <location>
        <begin position="22"/>
        <end position="165"/>
    </location>
</feature>
<organism evidence="8">
    <name type="scientific">Magallana gigas</name>
    <name type="common">Pacific oyster</name>
    <name type="synonym">Crassostrea gigas</name>
    <dbReference type="NCBI Taxonomy" id="29159"/>
    <lineage>
        <taxon>Eukaryota</taxon>
        <taxon>Metazoa</taxon>
        <taxon>Spiralia</taxon>
        <taxon>Lophotrochozoa</taxon>
        <taxon>Mollusca</taxon>
        <taxon>Bivalvia</taxon>
        <taxon>Autobranchia</taxon>
        <taxon>Pteriomorphia</taxon>
        <taxon>Ostreida</taxon>
        <taxon>Ostreoidea</taxon>
        <taxon>Ostreidae</taxon>
        <taxon>Magallana</taxon>
    </lineage>
</organism>
<comment type="similarity">
    <text evidence="1">Belongs to the protein-tyrosine phosphatase family.</text>
</comment>
<dbReference type="GO" id="GO:0005737">
    <property type="term" value="C:cytoplasm"/>
    <property type="evidence" value="ECO:0007669"/>
    <property type="project" value="TreeGrafter"/>
</dbReference>
<proteinExistence type="inferred from homology"/>
<accession>K1R103</accession>
<dbReference type="InterPro" id="IPR000387">
    <property type="entry name" value="Tyr_Pase_dom"/>
</dbReference>
<protein>
    <recommendedName>
        <fullName evidence="2">protein-serine/threonine phosphatase</fullName>
        <ecNumber evidence="2">3.1.3.16</ecNumber>
    </recommendedName>
</protein>
<dbReference type="Proteomes" id="UP000005408">
    <property type="component" value="Unassembled WGS sequence"/>
</dbReference>
<evidence type="ECO:0000256" key="2">
    <source>
        <dbReference type="ARBA" id="ARBA00013081"/>
    </source>
</evidence>
<dbReference type="PANTHER" id="PTHR46377">
    <property type="entry name" value="DUAL SPECIFICITY PROTEIN PHOSPHATASE 19"/>
    <property type="match status" value="1"/>
</dbReference>
<dbReference type="PROSITE" id="PS50054">
    <property type="entry name" value="TYR_PHOSPHATASE_DUAL"/>
    <property type="match status" value="1"/>
</dbReference>
<comment type="catalytic activity">
    <reaction evidence="5">
        <text>O-phospho-L-threonyl-[protein] + H2O = L-threonyl-[protein] + phosphate</text>
        <dbReference type="Rhea" id="RHEA:47004"/>
        <dbReference type="Rhea" id="RHEA-COMP:11060"/>
        <dbReference type="Rhea" id="RHEA-COMP:11605"/>
        <dbReference type="ChEBI" id="CHEBI:15377"/>
        <dbReference type="ChEBI" id="CHEBI:30013"/>
        <dbReference type="ChEBI" id="CHEBI:43474"/>
        <dbReference type="ChEBI" id="CHEBI:61977"/>
        <dbReference type="EC" id="3.1.3.16"/>
    </reaction>
</comment>
<evidence type="ECO:0000259" key="7">
    <source>
        <dbReference type="PROSITE" id="PS50056"/>
    </source>
</evidence>
<dbReference type="Gene3D" id="3.90.190.10">
    <property type="entry name" value="Protein tyrosine phosphatase superfamily"/>
    <property type="match status" value="1"/>
</dbReference>
<dbReference type="Pfam" id="PF00782">
    <property type="entry name" value="DSPc"/>
    <property type="match status" value="1"/>
</dbReference>